<keyword evidence="4 10" id="KW-0028">Amino-acid biosynthesis</keyword>
<dbReference type="EC" id="2.3.1.35" evidence="10"/>
<dbReference type="GO" id="GO:0004042">
    <property type="term" value="F:L-glutamate N-acetyltransferase activity"/>
    <property type="evidence" value="ECO:0007669"/>
    <property type="project" value="UniProtKB-UniRule"/>
</dbReference>
<feature type="active site" description="Nucleophile" evidence="10">
    <location>
        <position position="206"/>
    </location>
</feature>
<evidence type="ECO:0000313" key="11">
    <source>
        <dbReference type="EMBL" id="SDO00514.1"/>
    </source>
</evidence>
<dbReference type="STRING" id="258515.SAMN05192585_1465"/>
<dbReference type="PANTHER" id="PTHR23100">
    <property type="entry name" value="ARGININE BIOSYNTHESIS BIFUNCTIONAL PROTEIN ARGJ"/>
    <property type="match status" value="1"/>
</dbReference>
<feature type="site" description="Involved in the stabilization of negative charge on the oxyanion by the formation of the oxyanion hole" evidence="10">
    <location>
        <position position="132"/>
    </location>
</feature>
<comment type="pathway">
    <text evidence="10">Amino-acid biosynthesis; L-arginine biosynthesis; N(2)-acetyl-L-ornithine from L-glutamate: step 1/4.</text>
</comment>
<comment type="subcellular location">
    <subcellularLocation>
        <location evidence="10">Cytoplasm</location>
    </subcellularLocation>
</comment>
<dbReference type="NCBIfam" id="TIGR00120">
    <property type="entry name" value="ArgJ"/>
    <property type="match status" value="1"/>
</dbReference>
<dbReference type="CDD" id="cd02152">
    <property type="entry name" value="OAT"/>
    <property type="match status" value="1"/>
</dbReference>
<feature type="binding site" evidence="10">
    <location>
        <position position="169"/>
    </location>
    <ligand>
        <name>substrate</name>
    </ligand>
</feature>
<dbReference type="HAMAP" id="MF_01106">
    <property type="entry name" value="ArgJ"/>
    <property type="match status" value="1"/>
</dbReference>
<dbReference type="Gene3D" id="3.10.20.340">
    <property type="entry name" value="ArgJ beta chain, C-terminal domain"/>
    <property type="match status" value="1"/>
</dbReference>
<comment type="similarity">
    <text evidence="1 10">Belongs to the ArgJ family.</text>
</comment>
<dbReference type="OrthoDB" id="9804242at2"/>
<keyword evidence="7 10" id="KW-0511">Multifunctional enzyme</keyword>
<sequence>MDSITIIEGGVTAPKGFLANGVSCGIKHCMKTGEVLLSDSSGEGVPTKRDVAVIFSMQPCTAAAVYTQNKVKGAPIAVTKRHLADGKARAVIANSGNANTCNADGEQKALQMCTMLARELNISADEVIVASTGVIGQTLPIEPIQAGIDMLVSGLSQSGGTYAAEAIMTTDTFKKEVAVTFEIGGVPCVIGGMSKGSGMIHPNMATLLAFITTDANINASLLQQALSDSVKLSYNMISVDGDTSTNDMACILANGAANNPKITEKGEDYNTFCKALNEVNIRLARLMAKDGEGATKLLECRVSGAPNEDTAKKVAKSVVCSSLFKAAMFGQDANWGRILCAIGYTDAQFNIDKTEVSLASSVGTIKVCESGAGVAFSEEEAKGLLAEDEIIIEINLHDGKASATAWGCDLTYDYVKINGDYRT</sequence>
<keyword evidence="12" id="KW-1185">Reference proteome</keyword>
<dbReference type="EMBL" id="FNID01000046">
    <property type="protein sequence ID" value="SDO00514.1"/>
    <property type="molecule type" value="Genomic_DNA"/>
</dbReference>
<feature type="chain" id="PRO_5023263245" description="Arginine biosynthesis bifunctional protein ArgJ beta chain" evidence="10">
    <location>
        <begin position="206"/>
        <end position="423"/>
    </location>
</feature>
<evidence type="ECO:0000256" key="8">
    <source>
        <dbReference type="ARBA" id="ARBA00023315"/>
    </source>
</evidence>
<dbReference type="FunFam" id="3.10.20.340:FF:000001">
    <property type="entry name" value="Arginine biosynthesis bifunctional protein ArgJ, chloroplastic"/>
    <property type="match status" value="1"/>
</dbReference>
<feature type="site" description="Cleavage; by autolysis" evidence="10">
    <location>
        <begin position="205"/>
        <end position="206"/>
    </location>
</feature>
<evidence type="ECO:0000313" key="12">
    <source>
        <dbReference type="Proteomes" id="UP000199182"/>
    </source>
</evidence>
<feature type="binding site" evidence="10">
    <location>
        <position position="195"/>
    </location>
    <ligand>
        <name>substrate</name>
    </ligand>
</feature>
<dbReference type="Gene3D" id="3.60.70.12">
    <property type="entry name" value="L-amino peptidase D-ALA esterase/amidase"/>
    <property type="match status" value="1"/>
</dbReference>
<keyword evidence="3 10" id="KW-0055">Arginine biosynthesis</keyword>
<dbReference type="SUPFAM" id="SSF56266">
    <property type="entry name" value="DmpA/ArgJ-like"/>
    <property type="match status" value="1"/>
</dbReference>
<feature type="chain" id="PRO_5023263246" description="Arginine biosynthesis bifunctional protein ArgJ alpha chain" evidence="10">
    <location>
        <begin position="1"/>
        <end position="205"/>
    </location>
</feature>
<dbReference type="AlphaFoldDB" id="A0A1H0G107"/>
<reference evidence="11 12" key="1">
    <citation type="submission" date="2016-10" db="EMBL/GenBank/DDBJ databases">
        <authorList>
            <person name="de Groot N.N."/>
        </authorList>
    </citation>
    <scope>NUCLEOTIDE SEQUENCE [LARGE SCALE GENOMIC DNA]</scope>
    <source>
        <strain evidence="11 12">CGMCC 1.5012</strain>
    </source>
</reference>
<keyword evidence="5 10" id="KW-0808">Transferase</keyword>
<name>A0A1H0G107_9FIRM</name>
<evidence type="ECO:0000256" key="1">
    <source>
        <dbReference type="ARBA" id="ARBA00006774"/>
    </source>
</evidence>
<evidence type="ECO:0000256" key="2">
    <source>
        <dbReference type="ARBA" id="ARBA00011475"/>
    </source>
</evidence>
<dbReference type="InterPro" id="IPR016117">
    <property type="entry name" value="ArgJ-like_dom_sf"/>
</dbReference>
<keyword evidence="8 10" id="KW-0012">Acyltransferase</keyword>
<evidence type="ECO:0000256" key="9">
    <source>
        <dbReference type="ARBA" id="ARBA00049439"/>
    </source>
</evidence>
<accession>A0A1H0G107</accession>
<evidence type="ECO:0000256" key="3">
    <source>
        <dbReference type="ARBA" id="ARBA00022571"/>
    </source>
</evidence>
<evidence type="ECO:0000256" key="6">
    <source>
        <dbReference type="ARBA" id="ARBA00022813"/>
    </source>
</evidence>
<dbReference type="InterPro" id="IPR042195">
    <property type="entry name" value="ArgJ_beta_C"/>
</dbReference>
<comment type="function">
    <text evidence="10">Catalyzes two activities which are involved in the cyclic version of arginine biosynthesis: the synthesis of N-acetylglutamate from glutamate and acetyl-CoA as the acetyl donor, and of ornithine by transacetylation between N(2)-acetylornithine and glutamate.</text>
</comment>
<dbReference type="GO" id="GO:0004358">
    <property type="term" value="F:L-glutamate N-acetyltransferase activity, acting on acetyl-L-ornithine as donor"/>
    <property type="evidence" value="ECO:0007669"/>
    <property type="project" value="UniProtKB-UniRule"/>
</dbReference>
<dbReference type="GO" id="GO:0005737">
    <property type="term" value="C:cytoplasm"/>
    <property type="evidence" value="ECO:0007669"/>
    <property type="project" value="UniProtKB-SubCell"/>
</dbReference>
<dbReference type="Proteomes" id="UP000199182">
    <property type="component" value="Unassembled WGS sequence"/>
</dbReference>
<gene>
    <name evidence="10" type="primary">argJ</name>
    <name evidence="11" type="ORF">SAMN05192585_1465</name>
</gene>
<keyword evidence="10" id="KW-0963">Cytoplasm</keyword>
<proteinExistence type="inferred from homology"/>
<dbReference type="PANTHER" id="PTHR23100:SF0">
    <property type="entry name" value="ARGININE BIOSYNTHESIS BIFUNCTIONAL PROTEIN ARGJ, MITOCHONDRIAL"/>
    <property type="match status" value="1"/>
</dbReference>
<dbReference type="NCBIfam" id="NF003802">
    <property type="entry name" value="PRK05388.1"/>
    <property type="match status" value="1"/>
</dbReference>
<comment type="pathway">
    <text evidence="10">Amino-acid biosynthesis; L-arginine biosynthesis; L-ornithine and N-acetyl-L-glutamate from L-glutamate and N(2)-acetyl-L-ornithine (cyclic): step 1/1.</text>
</comment>
<dbReference type="GO" id="GO:0006526">
    <property type="term" value="P:L-arginine biosynthetic process"/>
    <property type="evidence" value="ECO:0007669"/>
    <property type="project" value="UniProtKB-UniRule"/>
</dbReference>
<comment type="subunit">
    <text evidence="2 10">Heterotetramer of two alpha and two beta chains.</text>
</comment>
<feature type="site" description="Involved in the stabilization of negative charge on the oxyanion by the formation of the oxyanion hole" evidence="10">
    <location>
        <position position="133"/>
    </location>
</feature>
<dbReference type="InterPro" id="IPR002813">
    <property type="entry name" value="Arg_biosynth_ArgJ"/>
</dbReference>
<dbReference type="GO" id="GO:0006592">
    <property type="term" value="P:ornithine biosynthetic process"/>
    <property type="evidence" value="ECO:0007669"/>
    <property type="project" value="TreeGrafter"/>
</dbReference>
<evidence type="ECO:0000256" key="4">
    <source>
        <dbReference type="ARBA" id="ARBA00022605"/>
    </source>
</evidence>
<feature type="binding site" evidence="10">
    <location>
        <position position="206"/>
    </location>
    <ligand>
        <name>substrate</name>
    </ligand>
</feature>
<dbReference type="UniPathway" id="UPA00068">
    <property type="reaction ID" value="UER00106"/>
</dbReference>
<feature type="binding site" evidence="10">
    <location>
        <position position="423"/>
    </location>
    <ligand>
        <name>substrate</name>
    </ligand>
</feature>
<evidence type="ECO:0000256" key="10">
    <source>
        <dbReference type="HAMAP-Rule" id="MF_01106"/>
    </source>
</evidence>
<feature type="binding site" evidence="10">
    <location>
        <position position="418"/>
    </location>
    <ligand>
        <name>substrate</name>
    </ligand>
</feature>
<comment type="catalytic activity">
    <reaction evidence="10">
        <text>L-glutamate + acetyl-CoA = N-acetyl-L-glutamate + CoA + H(+)</text>
        <dbReference type="Rhea" id="RHEA:24292"/>
        <dbReference type="ChEBI" id="CHEBI:15378"/>
        <dbReference type="ChEBI" id="CHEBI:29985"/>
        <dbReference type="ChEBI" id="CHEBI:44337"/>
        <dbReference type="ChEBI" id="CHEBI:57287"/>
        <dbReference type="ChEBI" id="CHEBI:57288"/>
        <dbReference type="EC" id="2.3.1.1"/>
    </reaction>
</comment>
<dbReference type="EC" id="2.3.1.1" evidence="10"/>
<comment type="catalytic activity">
    <reaction evidence="9 10">
        <text>N(2)-acetyl-L-ornithine + L-glutamate = N-acetyl-L-glutamate + L-ornithine</text>
        <dbReference type="Rhea" id="RHEA:15349"/>
        <dbReference type="ChEBI" id="CHEBI:29985"/>
        <dbReference type="ChEBI" id="CHEBI:44337"/>
        <dbReference type="ChEBI" id="CHEBI:46911"/>
        <dbReference type="ChEBI" id="CHEBI:57805"/>
        <dbReference type="EC" id="2.3.1.35"/>
    </reaction>
</comment>
<evidence type="ECO:0000256" key="7">
    <source>
        <dbReference type="ARBA" id="ARBA00023268"/>
    </source>
</evidence>
<feature type="binding site" evidence="10">
    <location>
        <position position="292"/>
    </location>
    <ligand>
        <name>substrate</name>
    </ligand>
</feature>
<organism evidence="11 12">
    <name type="scientific">Acetanaerobacterium elongatum</name>
    <dbReference type="NCBI Taxonomy" id="258515"/>
    <lineage>
        <taxon>Bacteria</taxon>
        <taxon>Bacillati</taxon>
        <taxon>Bacillota</taxon>
        <taxon>Clostridia</taxon>
        <taxon>Eubacteriales</taxon>
        <taxon>Oscillospiraceae</taxon>
        <taxon>Acetanaerobacterium</taxon>
    </lineage>
</organism>
<protein>
    <recommendedName>
        <fullName evidence="10">Arginine biosynthesis bifunctional protein ArgJ</fullName>
    </recommendedName>
    <domain>
        <recommendedName>
            <fullName evidence="10">Glutamate N-acetyltransferase</fullName>
            <ecNumber evidence="10">2.3.1.35</ecNumber>
        </recommendedName>
        <alternativeName>
            <fullName evidence="10">Ornithine acetyltransferase</fullName>
            <shortName evidence="10">OATase</shortName>
        </alternativeName>
        <alternativeName>
            <fullName evidence="10">Ornithine transacetylase</fullName>
        </alternativeName>
    </domain>
    <domain>
        <recommendedName>
            <fullName evidence="10">Amino-acid acetyltransferase</fullName>
            <ecNumber evidence="10">2.3.1.1</ecNumber>
        </recommendedName>
        <alternativeName>
            <fullName evidence="10">N-acetylglutamate synthase</fullName>
            <shortName evidence="10">AGSase</shortName>
        </alternativeName>
    </domain>
    <component>
        <recommendedName>
            <fullName evidence="10">Arginine biosynthesis bifunctional protein ArgJ alpha chain</fullName>
        </recommendedName>
    </component>
    <component>
        <recommendedName>
            <fullName evidence="10">Arginine biosynthesis bifunctional protein ArgJ beta chain</fullName>
        </recommendedName>
    </component>
</protein>
<dbReference type="RefSeq" id="WP_092643132.1">
    <property type="nucleotide sequence ID" value="NZ_FNID01000046.1"/>
</dbReference>
<keyword evidence="6 10" id="KW-0068">Autocatalytic cleavage</keyword>
<evidence type="ECO:0000256" key="5">
    <source>
        <dbReference type="ARBA" id="ARBA00022679"/>
    </source>
</evidence>
<dbReference type="FunFam" id="3.60.70.12:FF:000001">
    <property type="entry name" value="Arginine biosynthesis bifunctional protein ArgJ, chloroplastic"/>
    <property type="match status" value="1"/>
</dbReference>
<dbReference type="Pfam" id="PF01960">
    <property type="entry name" value="ArgJ"/>
    <property type="match status" value="1"/>
</dbReference>